<feature type="region of interest" description="Disordered" evidence="1">
    <location>
        <begin position="1"/>
        <end position="24"/>
    </location>
</feature>
<sequence>MVGEMHVGKGKEEKGREVKGKGKGREMEGCGVCETCAAGAFRAREAWPVPRKTRARGLACRTQNARTRGHACRTPIRAHLAELPPFPEKRNSTCTENRTPSTQSHLSCPPSPKNNSLSATQPGIHIAHSYSSSLASVSAHSKTSSVVSETDAENQISDLEMECKNRRRKDGTSTLKDEQSLGQKLNFRRGKVVELHPVDSTPTRLKFKKRVLGDSQNRETDSGRKTVEKREAIASRFSLFSAKQNLRHTQNRIQSKRLSWPPSPRKKELGSTELELGTLKAKLVYAWNVWLFCIELTENLVKSKVTAFGRGGKIPTRSGFRPNSGDVGRVLPNPSMKPRRS</sequence>
<feature type="region of interest" description="Disordered" evidence="1">
    <location>
        <begin position="248"/>
        <end position="267"/>
    </location>
</feature>
<accession>A0AAP0QIT5</accession>
<dbReference type="AlphaFoldDB" id="A0AAP0QIT5"/>
<keyword evidence="3" id="KW-1185">Reference proteome</keyword>
<proteinExistence type="predicted"/>
<dbReference type="Proteomes" id="UP001428341">
    <property type="component" value="Unassembled WGS sequence"/>
</dbReference>
<dbReference type="EMBL" id="JBCGBO010000007">
    <property type="protein sequence ID" value="KAK9187356.1"/>
    <property type="molecule type" value="Genomic_DNA"/>
</dbReference>
<organism evidence="2 3">
    <name type="scientific">Citrus x changshan-huyou</name>
    <dbReference type="NCBI Taxonomy" id="2935761"/>
    <lineage>
        <taxon>Eukaryota</taxon>
        <taxon>Viridiplantae</taxon>
        <taxon>Streptophyta</taxon>
        <taxon>Embryophyta</taxon>
        <taxon>Tracheophyta</taxon>
        <taxon>Spermatophyta</taxon>
        <taxon>Magnoliopsida</taxon>
        <taxon>eudicotyledons</taxon>
        <taxon>Gunneridae</taxon>
        <taxon>Pentapetalae</taxon>
        <taxon>rosids</taxon>
        <taxon>malvids</taxon>
        <taxon>Sapindales</taxon>
        <taxon>Rutaceae</taxon>
        <taxon>Aurantioideae</taxon>
        <taxon>Citrus</taxon>
    </lineage>
</organism>
<protein>
    <submittedName>
        <fullName evidence="2">Uncharacterized protein</fullName>
    </submittedName>
</protein>
<feature type="compositionally biased region" description="Polar residues" evidence="1">
    <location>
        <begin position="92"/>
        <end position="106"/>
    </location>
</feature>
<reference evidence="2 3" key="1">
    <citation type="submission" date="2024-05" db="EMBL/GenBank/DDBJ databases">
        <title>Haplotype-resolved chromosome-level genome assembly of Huyou (Citrus changshanensis).</title>
        <authorList>
            <person name="Miao C."/>
            <person name="Chen W."/>
            <person name="Wu Y."/>
            <person name="Wang L."/>
            <person name="Zhao S."/>
            <person name="Grierson D."/>
            <person name="Xu C."/>
            <person name="Chen K."/>
        </authorList>
    </citation>
    <scope>NUCLEOTIDE SEQUENCE [LARGE SCALE GENOMIC DNA]</scope>
    <source>
        <strain evidence="2">01-14</strain>
        <tissue evidence="2">Leaf</tissue>
    </source>
</reference>
<feature type="region of interest" description="Disordered" evidence="1">
    <location>
        <begin position="85"/>
        <end position="120"/>
    </location>
</feature>
<comment type="caution">
    <text evidence="2">The sequence shown here is derived from an EMBL/GenBank/DDBJ whole genome shotgun (WGS) entry which is preliminary data.</text>
</comment>
<name>A0AAP0QIT5_9ROSI</name>
<evidence type="ECO:0000256" key="1">
    <source>
        <dbReference type="SAM" id="MobiDB-lite"/>
    </source>
</evidence>
<feature type="region of interest" description="Disordered" evidence="1">
    <location>
        <begin position="311"/>
        <end position="341"/>
    </location>
</feature>
<evidence type="ECO:0000313" key="2">
    <source>
        <dbReference type="EMBL" id="KAK9187356.1"/>
    </source>
</evidence>
<dbReference type="PANTHER" id="PTHR33349:SF41">
    <property type="entry name" value="EMB|CAB62594.1"/>
    <property type="match status" value="1"/>
</dbReference>
<dbReference type="PANTHER" id="PTHR33349">
    <property type="entry name" value="EMB|CAB62594.1"/>
    <property type="match status" value="1"/>
</dbReference>
<gene>
    <name evidence="2" type="ORF">WN944_018750</name>
</gene>
<evidence type="ECO:0000313" key="3">
    <source>
        <dbReference type="Proteomes" id="UP001428341"/>
    </source>
</evidence>